<dbReference type="AlphaFoldDB" id="A0A6H3A1P7"/>
<name>A0A6H3A1P7_SERMA</name>
<evidence type="ECO:0000313" key="2">
    <source>
        <dbReference type="Proteomes" id="UP000050489"/>
    </source>
</evidence>
<comment type="caution">
    <text evidence="1">The sequence shown here is derived from an EMBL/GenBank/DDBJ whole genome shotgun (WGS) entry which is preliminary data.</text>
</comment>
<proteinExistence type="predicted"/>
<dbReference type="Proteomes" id="UP000050489">
    <property type="component" value="Unassembled WGS sequence"/>
</dbReference>
<reference evidence="2" key="1">
    <citation type="submission" date="2016-04" db="EMBL/GenBank/DDBJ databases">
        <authorList>
            <person name="Osei Sekyere J."/>
            <person name="Sivertsen A."/>
            <person name="Pedersen A.T."/>
            <person name="Sundsfjord A."/>
        </authorList>
    </citation>
    <scope>NUCLEOTIDE SEQUENCE [LARGE SCALE GENOMIC DNA]</scope>
    <source>
        <strain evidence="2">945174350</strain>
    </source>
</reference>
<protein>
    <submittedName>
        <fullName evidence="1">Uncharacterized protein</fullName>
    </submittedName>
</protein>
<evidence type="ECO:0000313" key="1">
    <source>
        <dbReference type="EMBL" id="OCO83009.1"/>
    </source>
</evidence>
<gene>
    <name evidence="1" type="ORF">AN695_0220155</name>
</gene>
<accession>A0A6H3A1P7</accession>
<dbReference type="EMBL" id="LJEX02000108">
    <property type="protein sequence ID" value="OCO83009.1"/>
    <property type="molecule type" value="Genomic_DNA"/>
</dbReference>
<organism evidence="1 2">
    <name type="scientific">Serratia marcescens</name>
    <dbReference type="NCBI Taxonomy" id="615"/>
    <lineage>
        <taxon>Bacteria</taxon>
        <taxon>Pseudomonadati</taxon>
        <taxon>Pseudomonadota</taxon>
        <taxon>Gammaproteobacteria</taxon>
        <taxon>Enterobacterales</taxon>
        <taxon>Yersiniaceae</taxon>
        <taxon>Serratia</taxon>
    </lineage>
</organism>
<sequence length="82" mass="9564">MNFYRSAQQQTPMFYPTLIIRRCQRAQRAFLVALPNQTNSILCGAKVPLWRPCWGSLSLTKPGGMFLMMEIWQLCKQTCKKH</sequence>